<protein>
    <submittedName>
        <fullName evidence="2">Uncharacterized protein</fullName>
    </submittedName>
</protein>
<evidence type="ECO:0000256" key="1">
    <source>
        <dbReference type="SAM" id="Phobius"/>
    </source>
</evidence>
<reference evidence="2" key="1">
    <citation type="submission" date="2018-11" db="EMBL/GenBank/DDBJ databases">
        <authorList>
            <consortium name="Pathogen Informatics"/>
        </authorList>
    </citation>
    <scope>NUCLEOTIDE SEQUENCE</scope>
</reference>
<keyword evidence="1" id="KW-1133">Transmembrane helix</keyword>
<evidence type="ECO:0000313" key="3">
    <source>
        <dbReference type="Proteomes" id="UP000784294"/>
    </source>
</evidence>
<evidence type="ECO:0000313" key="2">
    <source>
        <dbReference type="EMBL" id="VEL26705.1"/>
    </source>
</evidence>
<organism evidence="2 3">
    <name type="scientific">Protopolystoma xenopodis</name>
    <dbReference type="NCBI Taxonomy" id="117903"/>
    <lineage>
        <taxon>Eukaryota</taxon>
        <taxon>Metazoa</taxon>
        <taxon>Spiralia</taxon>
        <taxon>Lophotrochozoa</taxon>
        <taxon>Platyhelminthes</taxon>
        <taxon>Monogenea</taxon>
        <taxon>Polyopisthocotylea</taxon>
        <taxon>Polystomatidea</taxon>
        <taxon>Polystomatidae</taxon>
        <taxon>Protopolystoma</taxon>
    </lineage>
</organism>
<keyword evidence="1" id="KW-0812">Transmembrane</keyword>
<feature type="transmembrane region" description="Helical" evidence="1">
    <location>
        <begin position="29"/>
        <end position="49"/>
    </location>
</feature>
<keyword evidence="3" id="KW-1185">Reference proteome</keyword>
<gene>
    <name evidence="2" type="ORF">PXEA_LOCUS20145</name>
</gene>
<sequence length="89" mass="10234">MTYVVAWPPGFLEPAHICDLSSSLLDQSALIEAYLMLVVPGALACSLFGHSESLQQSARTDDPDSLWCWQRRLISFWREERHFLRVRDP</sequence>
<dbReference type="EMBL" id="CAAALY010082149">
    <property type="protein sequence ID" value="VEL26705.1"/>
    <property type="molecule type" value="Genomic_DNA"/>
</dbReference>
<accession>A0A448X330</accession>
<dbReference type="AlphaFoldDB" id="A0A448X330"/>
<dbReference type="Proteomes" id="UP000784294">
    <property type="component" value="Unassembled WGS sequence"/>
</dbReference>
<keyword evidence="1" id="KW-0472">Membrane</keyword>
<proteinExistence type="predicted"/>
<comment type="caution">
    <text evidence="2">The sequence shown here is derived from an EMBL/GenBank/DDBJ whole genome shotgun (WGS) entry which is preliminary data.</text>
</comment>
<name>A0A448X330_9PLAT</name>